<evidence type="ECO:0000313" key="2">
    <source>
        <dbReference type="Proteomes" id="UP000237105"/>
    </source>
</evidence>
<dbReference type="AlphaFoldDB" id="A0A2P5DIL4"/>
<dbReference type="Pfam" id="PF05623">
    <property type="entry name" value="DUF789"/>
    <property type="match status" value="1"/>
</dbReference>
<dbReference type="Proteomes" id="UP000237105">
    <property type="component" value="Unassembled WGS sequence"/>
</dbReference>
<dbReference type="PANTHER" id="PTHR31343:SF42">
    <property type="entry name" value="T15D22.8"/>
    <property type="match status" value="1"/>
</dbReference>
<sequence>MSAVEPPFIAPLSNLEQILQSITPFVHAQYLSKNGWRPCDVEARPFFVLGDLWVNFKEWSTYGVGVPLILNVYDSVVQYYVPYLSSIQIYGDSTKLSIKPRY</sequence>
<dbReference type="STRING" id="3476.A0A2P5DIL4"/>
<name>A0A2P5DIL4_PARAD</name>
<comment type="caution">
    <text evidence="1">The sequence shown here is derived from an EMBL/GenBank/DDBJ whole genome shotgun (WGS) entry which is preliminary data.</text>
</comment>
<dbReference type="EMBL" id="JXTB01000035">
    <property type="protein sequence ID" value="PON73100.1"/>
    <property type="molecule type" value="Genomic_DNA"/>
</dbReference>
<dbReference type="InterPro" id="IPR008507">
    <property type="entry name" value="DUF789"/>
</dbReference>
<organism evidence="1 2">
    <name type="scientific">Parasponia andersonii</name>
    <name type="common">Sponia andersonii</name>
    <dbReference type="NCBI Taxonomy" id="3476"/>
    <lineage>
        <taxon>Eukaryota</taxon>
        <taxon>Viridiplantae</taxon>
        <taxon>Streptophyta</taxon>
        <taxon>Embryophyta</taxon>
        <taxon>Tracheophyta</taxon>
        <taxon>Spermatophyta</taxon>
        <taxon>Magnoliopsida</taxon>
        <taxon>eudicotyledons</taxon>
        <taxon>Gunneridae</taxon>
        <taxon>Pentapetalae</taxon>
        <taxon>rosids</taxon>
        <taxon>fabids</taxon>
        <taxon>Rosales</taxon>
        <taxon>Cannabaceae</taxon>
        <taxon>Parasponia</taxon>
    </lineage>
</organism>
<reference evidence="2" key="1">
    <citation type="submission" date="2016-06" db="EMBL/GenBank/DDBJ databases">
        <title>Parallel loss of symbiosis genes in relatives of nitrogen-fixing non-legume Parasponia.</title>
        <authorList>
            <person name="Van Velzen R."/>
            <person name="Holmer R."/>
            <person name="Bu F."/>
            <person name="Rutten L."/>
            <person name="Van Zeijl A."/>
            <person name="Liu W."/>
            <person name="Santuari L."/>
            <person name="Cao Q."/>
            <person name="Sharma T."/>
            <person name="Shen D."/>
            <person name="Roswanjaya Y."/>
            <person name="Wardhani T."/>
            <person name="Kalhor M.S."/>
            <person name="Jansen J."/>
            <person name="Van den Hoogen J."/>
            <person name="Gungor B."/>
            <person name="Hartog M."/>
            <person name="Hontelez J."/>
            <person name="Verver J."/>
            <person name="Yang W.-C."/>
            <person name="Schijlen E."/>
            <person name="Repin R."/>
            <person name="Schilthuizen M."/>
            <person name="Schranz E."/>
            <person name="Heidstra R."/>
            <person name="Miyata K."/>
            <person name="Fedorova E."/>
            <person name="Kohlen W."/>
            <person name="Bisseling T."/>
            <person name="Smit S."/>
            <person name="Geurts R."/>
        </authorList>
    </citation>
    <scope>NUCLEOTIDE SEQUENCE [LARGE SCALE GENOMIC DNA]</scope>
    <source>
        <strain evidence="2">cv. WU1-14</strain>
    </source>
</reference>
<dbReference type="OrthoDB" id="1896065at2759"/>
<gene>
    <name evidence="1" type="ORF">PanWU01x14_059410</name>
</gene>
<evidence type="ECO:0000313" key="1">
    <source>
        <dbReference type="EMBL" id="PON73100.1"/>
    </source>
</evidence>
<proteinExistence type="predicted"/>
<accession>A0A2P5DIL4</accession>
<protein>
    <submittedName>
        <fullName evidence="1">Uncharacterized protein</fullName>
    </submittedName>
</protein>
<keyword evidence="2" id="KW-1185">Reference proteome</keyword>
<dbReference type="PANTHER" id="PTHR31343">
    <property type="entry name" value="T15D22.8"/>
    <property type="match status" value="1"/>
</dbReference>